<dbReference type="InterPro" id="IPR029044">
    <property type="entry name" value="Nucleotide-diphossugar_trans"/>
</dbReference>
<name>A0ABQ2PKD1_9NEIS</name>
<dbReference type="Gene3D" id="3.90.550.10">
    <property type="entry name" value="Spore Coat Polysaccharide Biosynthesis Protein SpsA, Chain A"/>
    <property type="match status" value="1"/>
</dbReference>
<gene>
    <name evidence="2" type="ORF">GCM10010971_12580</name>
</gene>
<keyword evidence="2" id="KW-0808">Transferase</keyword>
<dbReference type="PIRSF" id="PIRSF028162">
    <property type="entry name" value="BcbE_prd"/>
    <property type="match status" value="1"/>
</dbReference>
<dbReference type="RefSeq" id="WP_188690577.1">
    <property type="nucleotide sequence ID" value="NZ_BMLY01000002.1"/>
</dbReference>
<dbReference type="Pfam" id="PF00483">
    <property type="entry name" value="NTP_transferase"/>
    <property type="match status" value="1"/>
</dbReference>
<dbReference type="InterPro" id="IPR016873">
    <property type="entry name" value="Caps_polysacc_synth_BcbE_prd"/>
</dbReference>
<dbReference type="SUPFAM" id="SSF53448">
    <property type="entry name" value="Nucleotide-diphospho-sugar transferases"/>
    <property type="match status" value="1"/>
</dbReference>
<proteinExistence type="predicted"/>
<evidence type="ECO:0000313" key="3">
    <source>
        <dbReference type="Proteomes" id="UP000621859"/>
    </source>
</evidence>
<reference evidence="3" key="1">
    <citation type="journal article" date="2019" name="Int. J. Syst. Evol. Microbiol.">
        <title>The Global Catalogue of Microorganisms (GCM) 10K type strain sequencing project: providing services to taxonomists for standard genome sequencing and annotation.</title>
        <authorList>
            <consortium name="The Broad Institute Genomics Platform"/>
            <consortium name="The Broad Institute Genome Sequencing Center for Infectious Disease"/>
            <person name="Wu L."/>
            <person name="Ma J."/>
        </authorList>
    </citation>
    <scope>NUCLEOTIDE SEQUENCE [LARGE SCALE GENOMIC DNA]</scope>
    <source>
        <strain evidence="3">CGMCC 1.8860</strain>
    </source>
</reference>
<organism evidence="2 3">
    <name type="scientific">Silvimonas amylolytica</name>
    <dbReference type="NCBI Taxonomy" id="449663"/>
    <lineage>
        <taxon>Bacteria</taxon>
        <taxon>Pseudomonadati</taxon>
        <taxon>Pseudomonadota</taxon>
        <taxon>Betaproteobacteria</taxon>
        <taxon>Neisseriales</taxon>
        <taxon>Chitinibacteraceae</taxon>
        <taxon>Silvimonas</taxon>
    </lineage>
</organism>
<evidence type="ECO:0000313" key="2">
    <source>
        <dbReference type="EMBL" id="GGP25439.1"/>
    </source>
</evidence>
<dbReference type="GO" id="GO:0016740">
    <property type="term" value="F:transferase activity"/>
    <property type="evidence" value="ECO:0007669"/>
    <property type="project" value="UniProtKB-KW"/>
</dbReference>
<dbReference type="CDD" id="cd04183">
    <property type="entry name" value="GT2_BcE_like"/>
    <property type="match status" value="1"/>
</dbReference>
<sequence>MNVLILAAGNSGVDMHDGAYPLCLTELEGVPLIERLILGCSAISNAQFIVALRGQDIRRYHLDNIVTLLSPEATILRVAEDTRGAACTALLAASEIDNDEELLILNGNELIDINPLEVIAGFREAHYGAGTITFQSVHPRYSYVRLDETGLVVEAAEKNPISRHATAGFYWFAKGNDFVRAVQNMIRKDASVNGLFYICPALNELILEQVAIGVKHIEAKQYHPLKTERQLQQFEAAIDHRRV</sequence>
<dbReference type="Proteomes" id="UP000621859">
    <property type="component" value="Unassembled WGS sequence"/>
</dbReference>
<accession>A0ABQ2PKD1</accession>
<dbReference type="EMBL" id="BMLY01000002">
    <property type="protein sequence ID" value="GGP25439.1"/>
    <property type="molecule type" value="Genomic_DNA"/>
</dbReference>
<keyword evidence="3" id="KW-1185">Reference proteome</keyword>
<protein>
    <submittedName>
        <fullName evidence="2">Glycosyl transferase family 2</fullName>
    </submittedName>
</protein>
<evidence type="ECO:0000259" key="1">
    <source>
        <dbReference type="Pfam" id="PF00483"/>
    </source>
</evidence>
<dbReference type="InterPro" id="IPR005835">
    <property type="entry name" value="NTP_transferase_dom"/>
</dbReference>
<comment type="caution">
    <text evidence="2">The sequence shown here is derived from an EMBL/GenBank/DDBJ whole genome shotgun (WGS) entry which is preliminary data.</text>
</comment>
<feature type="domain" description="Nucleotidyl transferase" evidence="1">
    <location>
        <begin position="78"/>
        <end position="175"/>
    </location>
</feature>